<dbReference type="VEuPathDB" id="FungiDB:HMPREF1541_00044"/>
<dbReference type="STRING" id="1220924.W2SCY8"/>
<evidence type="ECO:0000256" key="3">
    <source>
        <dbReference type="ARBA" id="ARBA00023163"/>
    </source>
</evidence>
<keyword evidence="2" id="KW-0238">DNA-binding</keyword>
<evidence type="ECO:0000259" key="6">
    <source>
        <dbReference type="PROSITE" id="PS50048"/>
    </source>
</evidence>
<feature type="region of interest" description="Disordered" evidence="5">
    <location>
        <begin position="1"/>
        <end position="47"/>
    </location>
</feature>
<protein>
    <recommendedName>
        <fullName evidence="6">Zn(2)-C6 fungal-type domain-containing protein</fullName>
    </recommendedName>
</protein>
<dbReference type="GO" id="GO:0008270">
    <property type="term" value="F:zinc ion binding"/>
    <property type="evidence" value="ECO:0007669"/>
    <property type="project" value="InterPro"/>
</dbReference>
<dbReference type="InterPro" id="IPR036864">
    <property type="entry name" value="Zn2-C6_fun-type_DNA-bd_sf"/>
</dbReference>
<feature type="compositionally biased region" description="Basic residues" evidence="5">
    <location>
        <begin position="29"/>
        <end position="45"/>
    </location>
</feature>
<keyword evidence="3" id="KW-0804">Transcription</keyword>
<dbReference type="PANTHER" id="PTHR47657">
    <property type="entry name" value="STEROL REGULATORY ELEMENT-BINDING PROTEIN ECM22"/>
    <property type="match status" value="1"/>
</dbReference>
<dbReference type="Proteomes" id="UP000030752">
    <property type="component" value="Unassembled WGS sequence"/>
</dbReference>
<organism evidence="7 8">
    <name type="scientific">Cyphellophora europaea (strain CBS 101466)</name>
    <name type="common">Phialophora europaea</name>
    <dbReference type="NCBI Taxonomy" id="1220924"/>
    <lineage>
        <taxon>Eukaryota</taxon>
        <taxon>Fungi</taxon>
        <taxon>Dikarya</taxon>
        <taxon>Ascomycota</taxon>
        <taxon>Pezizomycotina</taxon>
        <taxon>Eurotiomycetes</taxon>
        <taxon>Chaetothyriomycetidae</taxon>
        <taxon>Chaetothyriales</taxon>
        <taxon>Cyphellophoraceae</taxon>
        <taxon>Cyphellophora</taxon>
    </lineage>
</organism>
<feature type="region of interest" description="Disordered" evidence="5">
    <location>
        <begin position="77"/>
        <end position="106"/>
    </location>
</feature>
<reference evidence="7 8" key="1">
    <citation type="submission" date="2013-03" db="EMBL/GenBank/DDBJ databases">
        <title>The Genome Sequence of Phialophora europaea CBS 101466.</title>
        <authorList>
            <consortium name="The Broad Institute Genomics Platform"/>
            <person name="Cuomo C."/>
            <person name="de Hoog S."/>
            <person name="Gorbushina A."/>
            <person name="Walker B."/>
            <person name="Young S.K."/>
            <person name="Zeng Q."/>
            <person name="Gargeya S."/>
            <person name="Fitzgerald M."/>
            <person name="Haas B."/>
            <person name="Abouelleil A."/>
            <person name="Allen A.W."/>
            <person name="Alvarado L."/>
            <person name="Arachchi H.M."/>
            <person name="Berlin A.M."/>
            <person name="Chapman S.B."/>
            <person name="Gainer-Dewar J."/>
            <person name="Goldberg J."/>
            <person name="Griggs A."/>
            <person name="Gujja S."/>
            <person name="Hansen M."/>
            <person name="Howarth C."/>
            <person name="Imamovic A."/>
            <person name="Ireland A."/>
            <person name="Larimer J."/>
            <person name="McCowan C."/>
            <person name="Murphy C."/>
            <person name="Pearson M."/>
            <person name="Poon T.W."/>
            <person name="Priest M."/>
            <person name="Roberts A."/>
            <person name="Saif S."/>
            <person name="Shea T."/>
            <person name="Sisk P."/>
            <person name="Sykes S."/>
            <person name="Wortman J."/>
            <person name="Nusbaum C."/>
            <person name="Birren B."/>
        </authorList>
    </citation>
    <scope>NUCLEOTIDE SEQUENCE [LARGE SCALE GENOMIC DNA]</scope>
    <source>
        <strain evidence="7 8">CBS 101466</strain>
    </source>
</reference>
<dbReference type="OrthoDB" id="416217at2759"/>
<feature type="domain" description="Zn(2)-C6 fungal-type" evidence="6">
    <location>
        <begin position="48"/>
        <end position="78"/>
    </location>
</feature>
<evidence type="ECO:0000256" key="4">
    <source>
        <dbReference type="ARBA" id="ARBA00023242"/>
    </source>
</evidence>
<dbReference type="AlphaFoldDB" id="W2SCY8"/>
<dbReference type="Pfam" id="PF00172">
    <property type="entry name" value="Zn_clus"/>
    <property type="match status" value="1"/>
</dbReference>
<sequence length="530" mass="58233">MSSRDLFWLSPSTSESTISTTTTTTAPVPKRRLTPNQTRRAHTKSRTGCTTCKRRKVKCTEDRPTCLACQQRHTPCSYRDPDPNPTTNPGHAHDHHNPGRTLPSRRTATTDRRILPLPSSPDSPSDLNLTDLRLHHHFLATCYPHLPAGNEAIWLREIPVLGTQRAYLMHALLGLAATHLQLLAHYRGDRVVREGGGGGGGLDAKAIHHRTHALAGLHGALQEVPVPPPPSSAQGGGLVEGGGNCWSQAHATALLACAYALTFQATYMPDGLEEFVTMVRGCALITGQIGERGFESFFDLREGAHVDVMEGRWGRGGDGGVGIGGLDKGWVDSGRRGLGRVRAWMEEKGMDGHLGEGVEWRFIRAVEEAMEGCEEGVREGYVRFCAVYRVWFECDGMEFGKLVDKDNEVCRVLMAYFMGMELLLAPVFGGRYESEKRRRDVIGLRILCSSEWVTRISDGLGESGRDLIRWPLEVSKIVGHGARRWVIEDGMEAAYLEAAVWHSVDASEPGDAGLGRGHANDYIYPTPEGK</sequence>
<dbReference type="Gene3D" id="4.10.240.10">
    <property type="entry name" value="Zn(2)-C6 fungal-type DNA-binding domain"/>
    <property type="match status" value="1"/>
</dbReference>
<dbReference type="GeneID" id="19967383"/>
<dbReference type="eggNOG" id="ENOG502SNQY">
    <property type="taxonomic scope" value="Eukaryota"/>
</dbReference>
<proteinExistence type="predicted"/>
<dbReference type="PROSITE" id="PS00463">
    <property type="entry name" value="ZN2_CY6_FUNGAL_1"/>
    <property type="match status" value="1"/>
</dbReference>
<evidence type="ECO:0000256" key="1">
    <source>
        <dbReference type="ARBA" id="ARBA00023015"/>
    </source>
</evidence>
<dbReference type="SMART" id="SM00066">
    <property type="entry name" value="GAL4"/>
    <property type="match status" value="1"/>
</dbReference>
<dbReference type="EMBL" id="KB822711">
    <property type="protein sequence ID" value="ETN45863.1"/>
    <property type="molecule type" value="Genomic_DNA"/>
</dbReference>
<gene>
    <name evidence="7" type="ORF">HMPREF1541_00044</name>
</gene>
<keyword evidence="1" id="KW-0805">Transcription regulation</keyword>
<evidence type="ECO:0000313" key="7">
    <source>
        <dbReference type="EMBL" id="ETN45863.1"/>
    </source>
</evidence>
<dbReference type="InterPro" id="IPR052400">
    <property type="entry name" value="Zn2-C6_fungal_TF"/>
</dbReference>
<keyword evidence="4" id="KW-0539">Nucleus</keyword>
<evidence type="ECO:0000256" key="2">
    <source>
        <dbReference type="ARBA" id="ARBA00023125"/>
    </source>
</evidence>
<evidence type="ECO:0000256" key="5">
    <source>
        <dbReference type="SAM" id="MobiDB-lite"/>
    </source>
</evidence>
<dbReference type="PANTHER" id="PTHR47657:SF7">
    <property type="entry name" value="STEROL REGULATORY ELEMENT-BINDING PROTEIN ECM22"/>
    <property type="match status" value="1"/>
</dbReference>
<dbReference type="GO" id="GO:0003677">
    <property type="term" value="F:DNA binding"/>
    <property type="evidence" value="ECO:0007669"/>
    <property type="project" value="UniProtKB-KW"/>
</dbReference>
<dbReference type="SUPFAM" id="SSF57701">
    <property type="entry name" value="Zn2/Cys6 DNA-binding domain"/>
    <property type="match status" value="1"/>
</dbReference>
<dbReference type="RefSeq" id="XP_008710575.1">
    <property type="nucleotide sequence ID" value="XM_008712353.1"/>
</dbReference>
<accession>W2SCY8</accession>
<name>W2SCY8_CYPE1</name>
<dbReference type="InterPro" id="IPR001138">
    <property type="entry name" value="Zn2Cys6_DnaBD"/>
</dbReference>
<dbReference type="GO" id="GO:0000981">
    <property type="term" value="F:DNA-binding transcription factor activity, RNA polymerase II-specific"/>
    <property type="evidence" value="ECO:0007669"/>
    <property type="project" value="InterPro"/>
</dbReference>
<feature type="compositionally biased region" description="Low complexity" evidence="5">
    <location>
        <begin position="10"/>
        <end position="25"/>
    </location>
</feature>
<dbReference type="PROSITE" id="PS50048">
    <property type="entry name" value="ZN2_CY6_FUNGAL_2"/>
    <property type="match status" value="1"/>
</dbReference>
<dbReference type="InParanoid" id="W2SCY8"/>
<dbReference type="CDD" id="cd00067">
    <property type="entry name" value="GAL4"/>
    <property type="match status" value="1"/>
</dbReference>
<keyword evidence="8" id="KW-1185">Reference proteome</keyword>
<dbReference type="HOGENOM" id="CLU_027371_4_1_1"/>
<evidence type="ECO:0000313" key="8">
    <source>
        <dbReference type="Proteomes" id="UP000030752"/>
    </source>
</evidence>